<organism evidence="3 4">
    <name type="scientific">Ficus carica</name>
    <name type="common">Common fig</name>
    <dbReference type="NCBI Taxonomy" id="3494"/>
    <lineage>
        <taxon>Eukaryota</taxon>
        <taxon>Viridiplantae</taxon>
        <taxon>Streptophyta</taxon>
        <taxon>Embryophyta</taxon>
        <taxon>Tracheophyta</taxon>
        <taxon>Spermatophyta</taxon>
        <taxon>Magnoliopsida</taxon>
        <taxon>eudicotyledons</taxon>
        <taxon>Gunneridae</taxon>
        <taxon>Pentapetalae</taxon>
        <taxon>rosids</taxon>
        <taxon>fabids</taxon>
        <taxon>Rosales</taxon>
        <taxon>Moraceae</taxon>
        <taxon>Ficeae</taxon>
        <taxon>Ficus</taxon>
    </lineage>
</organism>
<reference evidence="3" key="1">
    <citation type="submission" date="2023-07" db="EMBL/GenBank/DDBJ databases">
        <title>draft genome sequence of fig (Ficus carica).</title>
        <authorList>
            <person name="Takahashi T."/>
            <person name="Nishimura K."/>
        </authorList>
    </citation>
    <scope>NUCLEOTIDE SEQUENCE</scope>
</reference>
<feature type="transmembrane region" description="Helical" evidence="1">
    <location>
        <begin position="499"/>
        <end position="519"/>
    </location>
</feature>
<dbReference type="PANTHER" id="PTHR31549:SF191">
    <property type="entry name" value="DUF247 DOMAIN PROTEIN"/>
    <property type="match status" value="1"/>
</dbReference>
<evidence type="ECO:0000313" key="4">
    <source>
        <dbReference type="Proteomes" id="UP001187192"/>
    </source>
</evidence>
<dbReference type="Pfam" id="PF03140">
    <property type="entry name" value="DUF247"/>
    <property type="match status" value="1"/>
</dbReference>
<evidence type="ECO:0000256" key="1">
    <source>
        <dbReference type="SAM" id="Phobius"/>
    </source>
</evidence>
<gene>
    <name evidence="2" type="ORF">TIFTF001_042122</name>
    <name evidence="3" type="ORF">TIFTF001_042125</name>
</gene>
<dbReference type="AlphaFoldDB" id="A0AA88CXY6"/>
<evidence type="ECO:0000313" key="2">
    <source>
        <dbReference type="EMBL" id="GMN34815.1"/>
    </source>
</evidence>
<evidence type="ECO:0000313" key="3">
    <source>
        <dbReference type="EMBL" id="GMN34826.1"/>
    </source>
</evidence>
<dbReference type="PANTHER" id="PTHR31549">
    <property type="entry name" value="PROTEIN, PUTATIVE (DUF247)-RELATED-RELATED"/>
    <property type="match status" value="1"/>
</dbReference>
<protein>
    <submittedName>
        <fullName evidence="3">Uncharacterized protein</fullName>
    </submittedName>
</protein>
<keyword evidence="1" id="KW-0812">Transmembrane</keyword>
<comment type="caution">
    <text evidence="3">The sequence shown here is derived from an EMBL/GenBank/DDBJ whole genome shotgun (WGS) entry which is preliminary data.</text>
</comment>
<dbReference type="Proteomes" id="UP001187192">
    <property type="component" value="Unassembled WGS sequence"/>
</dbReference>
<sequence length="522" mass="60088">MSSKYDHPIGDAKEWQEDIQLADQVTTWKCREVCTSRAQTEVDTFEHIIGVNEGTELLNRTEKAMNTSSRSTEDFIKIQKVPRIILQNEDFREYFKPRELSIGPIHAADPNLFKMELKLKLAAYFIEESGKTRDDFLKEIKTEIKDIKTCFDEEVITSYTDDQLIWLLFLDGCAMLGFVHCFVNRRLNELSISNGQAALIQQDLFLLDNQIPFKVLALLMGIGGSQPIYRRPIDKSQKDFFKFIIASNVINFPRDLKDLKRLFKKIDRDRNPIHVLDLLRDVITADGVCNFSCLSFIKLLLTIFCSCGLVIPLMICQCVCSKVRKVPQEWSKKQSFRNVQELKTAGIRFRRNDNTLREISFHSRFCITGRLNLPTLVVDNSTRRMLLNLVAYEMCFPCSNSSQSPLTDKDPWITSYVNLLDLLIDNEQDVKDLRASDILRNCLSSDDDVAKMINDIGSCCFAPSRDTYACAKKKIQKHYRRKCAIWMTQMCDAYFSSPWTILALLAATLMLVFTGIQALKKE</sequence>
<proteinExistence type="predicted"/>
<keyword evidence="1" id="KW-0472">Membrane</keyword>
<accession>A0AA88CXY6</accession>
<keyword evidence="4" id="KW-1185">Reference proteome</keyword>
<name>A0AA88CXY6_FICCA</name>
<keyword evidence="1" id="KW-1133">Transmembrane helix</keyword>
<dbReference type="EMBL" id="BTGU01002163">
    <property type="protein sequence ID" value="GMN34815.1"/>
    <property type="molecule type" value="Genomic_DNA"/>
</dbReference>
<dbReference type="EMBL" id="BTGU01002164">
    <property type="protein sequence ID" value="GMN34826.1"/>
    <property type="molecule type" value="Genomic_DNA"/>
</dbReference>
<feature type="transmembrane region" description="Helical" evidence="1">
    <location>
        <begin position="296"/>
        <end position="315"/>
    </location>
</feature>
<dbReference type="InterPro" id="IPR004158">
    <property type="entry name" value="DUF247_pln"/>
</dbReference>